<proteinExistence type="inferred from homology"/>
<keyword evidence="3" id="KW-0560">Oxidoreductase</keyword>
<dbReference type="InterPro" id="IPR004294">
    <property type="entry name" value="Carotenoid_Oase"/>
</dbReference>
<dbReference type="GO" id="GO:0046872">
    <property type="term" value="F:metal ion binding"/>
    <property type="evidence" value="ECO:0007669"/>
    <property type="project" value="UniProtKB-KW"/>
</dbReference>
<keyword evidence="7" id="KW-1185">Reference proteome</keyword>
<comment type="cofactor">
    <cofactor evidence="5">
        <name>Fe(2+)</name>
        <dbReference type="ChEBI" id="CHEBI:29033"/>
    </cofactor>
    <text evidence="5">Binds 1 Fe(2+) ion per subunit.</text>
</comment>
<evidence type="ECO:0000256" key="1">
    <source>
        <dbReference type="ARBA" id="ARBA00006787"/>
    </source>
</evidence>
<dbReference type="EMBL" id="PJQM01007539">
    <property type="protein sequence ID" value="RCH78046.1"/>
    <property type="molecule type" value="Genomic_DNA"/>
</dbReference>
<dbReference type="GO" id="GO:0010436">
    <property type="term" value="F:carotenoid dioxygenase activity"/>
    <property type="evidence" value="ECO:0007669"/>
    <property type="project" value="TreeGrafter"/>
</dbReference>
<feature type="binding site" evidence="5">
    <location>
        <position position="107"/>
    </location>
    <ligand>
        <name>Fe cation</name>
        <dbReference type="ChEBI" id="CHEBI:24875"/>
        <note>catalytic</note>
    </ligand>
</feature>
<evidence type="ECO:0000256" key="5">
    <source>
        <dbReference type="PIRSR" id="PIRSR604294-1"/>
    </source>
</evidence>
<dbReference type="PANTHER" id="PTHR10543">
    <property type="entry name" value="BETA-CAROTENE DIOXYGENASE"/>
    <property type="match status" value="1"/>
</dbReference>
<evidence type="ECO:0000313" key="7">
    <source>
        <dbReference type="Proteomes" id="UP000253551"/>
    </source>
</evidence>
<evidence type="ECO:0000256" key="3">
    <source>
        <dbReference type="ARBA" id="ARBA00023002"/>
    </source>
</evidence>
<accession>A0A367IK88</accession>
<dbReference type="OrthoDB" id="407010at2759"/>
<reference evidence="6 7" key="1">
    <citation type="journal article" date="2018" name="G3 (Bethesda)">
        <title>Phylogenetic and Phylogenomic Definition of Rhizopus Species.</title>
        <authorList>
            <person name="Gryganskyi A.P."/>
            <person name="Golan J."/>
            <person name="Dolatabadi S."/>
            <person name="Mondo S."/>
            <person name="Robb S."/>
            <person name="Idnurm A."/>
            <person name="Muszewska A."/>
            <person name="Steczkiewicz K."/>
            <person name="Masonjones S."/>
            <person name="Liao H.L."/>
            <person name="Gajdeczka M.T."/>
            <person name="Anike F."/>
            <person name="Vuek A."/>
            <person name="Anishchenko I.M."/>
            <person name="Voigt K."/>
            <person name="de Hoog G.S."/>
            <person name="Smith M.E."/>
            <person name="Heitman J."/>
            <person name="Vilgalys R."/>
            <person name="Stajich J.E."/>
        </authorList>
    </citation>
    <scope>NUCLEOTIDE SEQUENCE [LARGE SCALE GENOMIC DNA]</scope>
    <source>
        <strain evidence="6 7">LSU 92-RS-03</strain>
    </source>
</reference>
<evidence type="ECO:0000256" key="2">
    <source>
        <dbReference type="ARBA" id="ARBA00022723"/>
    </source>
</evidence>
<dbReference type="GO" id="GO:0016121">
    <property type="term" value="P:carotene catabolic process"/>
    <property type="evidence" value="ECO:0007669"/>
    <property type="project" value="TreeGrafter"/>
</dbReference>
<gene>
    <name evidence="6" type="ORF">CU098_001754</name>
</gene>
<dbReference type="Pfam" id="PF03055">
    <property type="entry name" value="RPE65"/>
    <property type="match status" value="1"/>
</dbReference>
<name>A0A367IK88_RHIST</name>
<keyword evidence="2 5" id="KW-0479">Metal-binding</keyword>
<evidence type="ECO:0000313" key="6">
    <source>
        <dbReference type="EMBL" id="RCH78046.1"/>
    </source>
</evidence>
<keyword evidence="4 5" id="KW-0408">Iron</keyword>
<feature type="non-terminal residue" evidence="6">
    <location>
        <position position="1"/>
    </location>
</feature>
<sequence>SRHAPSYASGSVVNGLIKLDLNHPYSGPNTDEQSNAKIWDEPGCSCAEPIFIPHPNATAEDDGVIMSIVNTTLKNGSESCFLLILDAATMQELARATLGNFNAVTLHASFVDKHGRGIAVN</sequence>
<dbReference type="AlphaFoldDB" id="A0A367IK88"/>
<dbReference type="PANTHER" id="PTHR10543:SF24">
    <property type="entry name" value="CAROTENOID ISOMEROOXYGENASE"/>
    <property type="match status" value="1"/>
</dbReference>
<dbReference type="Proteomes" id="UP000253551">
    <property type="component" value="Unassembled WGS sequence"/>
</dbReference>
<protein>
    <submittedName>
        <fullName evidence="6">Uncharacterized protein</fullName>
    </submittedName>
</protein>
<comment type="similarity">
    <text evidence="1">Belongs to the carotenoid oxygenase family.</text>
</comment>
<comment type="caution">
    <text evidence="6">The sequence shown here is derived from an EMBL/GenBank/DDBJ whole genome shotgun (WGS) entry which is preliminary data.</text>
</comment>
<evidence type="ECO:0000256" key="4">
    <source>
        <dbReference type="ARBA" id="ARBA00023004"/>
    </source>
</evidence>
<organism evidence="6 7">
    <name type="scientific">Rhizopus stolonifer</name>
    <name type="common">Rhizopus nigricans</name>
    <dbReference type="NCBI Taxonomy" id="4846"/>
    <lineage>
        <taxon>Eukaryota</taxon>
        <taxon>Fungi</taxon>
        <taxon>Fungi incertae sedis</taxon>
        <taxon>Mucoromycota</taxon>
        <taxon>Mucoromycotina</taxon>
        <taxon>Mucoromycetes</taxon>
        <taxon>Mucorales</taxon>
        <taxon>Mucorineae</taxon>
        <taxon>Rhizopodaceae</taxon>
        <taxon>Rhizopus</taxon>
    </lineage>
</organism>
<dbReference type="STRING" id="4846.A0A367IK88"/>